<evidence type="ECO:0000313" key="1">
    <source>
        <dbReference type="EMBL" id="MPA68291.1"/>
    </source>
</evidence>
<keyword evidence="1" id="KW-0645">Protease</keyword>
<accession>A0A5B7BKB7</accession>
<dbReference type="EMBL" id="GHES01037732">
    <property type="protein sequence ID" value="MPA68291.1"/>
    <property type="molecule type" value="Transcribed_RNA"/>
</dbReference>
<keyword evidence="1" id="KW-0121">Carboxypeptidase</keyword>
<gene>
    <name evidence="1" type="ORF">Din_037732</name>
</gene>
<dbReference type="GO" id="GO:0004180">
    <property type="term" value="F:carboxypeptidase activity"/>
    <property type="evidence" value="ECO:0007669"/>
    <property type="project" value="UniProtKB-KW"/>
</dbReference>
<name>A0A5B7BKB7_DAVIN</name>
<dbReference type="AlphaFoldDB" id="A0A5B7BKB7"/>
<proteinExistence type="predicted"/>
<protein>
    <submittedName>
        <fullName evidence="1">Putative serine carboxypeptidase-like 26</fullName>
        <ecNumber evidence="1">3.4.16.-</ecNumber>
    </submittedName>
</protein>
<keyword evidence="1" id="KW-0378">Hydrolase</keyword>
<dbReference type="EC" id="3.4.16.-" evidence="1"/>
<sequence length="112" mass="13177">MEDDLIKGGLPGQPLGVMFKQYVGYITIDKSFDTSMKYVRKNSREEETLLLSFFSVNINHRSFIEESKSFTLQGIKFHDRQTTQNMPLQIYTPRNTTTTPPLHLLQFFYYQQ</sequence>
<reference evidence="1" key="1">
    <citation type="submission" date="2019-08" db="EMBL/GenBank/DDBJ databases">
        <title>Reference gene set and small RNA set construction with multiple tissues from Davidia involucrata Baill.</title>
        <authorList>
            <person name="Yang H."/>
            <person name="Zhou C."/>
            <person name="Li G."/>
            <person name="Wang J."/>
            <person name="Gao P."/>
            <person name="Wang M."/>
            <person name="Wang R."/>
            <person name="Zhao Y."/>
        </authorList>
    </citation>
    <scope>NUCLEOTIDE SEQUENCE</scope>
    <source>
        <tissue evidence="1">Mixed with DoveR01_LX</tissue>
    </source>
</reference>
<organism evidence="1">
    <name type="scientific">Davidia involucrata</name>
    <name type="common">Dove tree</name>
    <dbReference type="NCBI Taxonomy" id="16924"/>
    <lineage>
        <taxon>Eukaryota</taxon>
        <taxon>Viridiplantae</taxon>
        <taxon>Streptophyta</taxon>
        <taxon>Embryophyta</taxon>
        <taxon>Tracheophyta</taxon>
        <taxon>Spermatophyta</taxon>
        <taxon>Magnoliopsida</taxon>
        <taxon>eudicotyledons</taxon>
        <taxon>Gunneridae</taxon>
        <taxon>Pentapetalae</taxon>
        <taxon>asterids</taxon>
        <taxon>Cornales</taxon>
        <taxon>Nyssaceae</taxon>
        <taxon>Davidia</taxon>
    </lineage>
</organism>